<dbReference type="SUPFAM" id="SSF52833">
    <property type="entry name" value="Thioredoxin-like"/>
    <property type="match status" value="1"/>
</dbReference>
<reference evidence="3" key="1">
    <citation type="journal article" date="2014" name="Genome Biol. Evol.">
        <title>Pangenome evidence for extensive interdomain horizontal transfer affecting lineage core and shell genes in uncultured planktonic thaumarchaeota and euryarchaeota.</title>
        <authorList>
            <person name="Deschamps P."/>
            <person name="Zivanovic Y."/>
            <person name="Moreira D."/>
            <person name="Rodriguez-Valera F."/>
            <person name="Lopez-Garcia P."/>
        </authorList>
    </citation>
    <scope>NUCLEOTIDE SEQUENCE</scope>
</reference>
<sequence>MSRVQSMARRRRTAGPKGRDDEVRLTAALVTFALTSMILMAVMLLAPVVKVGPSEGELAPDFSAQSYSGGAWVNFRLSDLFNKSWEPGGDGDWIVVQYIDTDCPYCWSEGELMSQLYSQWGDEVTFVTVVVELGIQGHESNREEIEAFRDKTPYDGCKTNSDCVDRPGDPHPWVYVDDLNEKTTGDWEIPGTPFTALLQPDGIVAWNPLQHENDGEGIETAISRLVGGA</sequence>
<organism evidence="3">
    <name type="scientific">uncultured marine group II/III euryarchaeote KM3_152_E04</name>
    <dbReference type="NCBI Taxonomy" id="1457894"/>
    <lineage>
        <taxon>Archaea</taxon>
        <taxon>Methanobacteriati</taxon>
        <taxon>Methanobacteriota</taxon>
        <taxon>environmental samples</taxon>
    </lineage>
</organism>
<evidence type="ECO:0000313" key="3">
    <source>
        <dbReference type="EMBL" id="AIF01963.1"/>
    </source>
</evidence>
<protein>
    <recommendedName>
        <fullName evidence="2">Thioredoxin domain-containing protein</fullName>
    </recommendedName>
</protein>
<feature type="transmembrane region" description="Helical" evidence="1">
    <location>
        <begin position="25"/>
        <end position="46"/>
    </location>
</feature>
<dbReference type="EMBL" id="KF900636">
    <property type="protein sequence ID" value="AIF01963.1"/>
    <property type="molecule type" value="Genomic_DNA"/>
</dbReference>
<dbReference type="InterPro" id="IPR013766">
    <property type="entry name" value="Thioredoxin_domain"/>
</dbReference>
<accession>A0A075GK36</accession>
<feature type="domain" description="Thioredoxin" evidence="2">
    <location>
        <begin position="53"/>
        <end position="227"/>
    </location>
</feature>
<evidence type="ECO:0000259" key="2">
    <source>
        <dbReference type="PROSITE" id="PS51352"/>
    </source>
</evidence>
<keyword evidence="1" id="KW-0812">Transmembrane</keyword>
<dbReference type="PROSITE" id="PS51352">
    <property type="entry name" value="THIOREDOXIN_2"/>
    <property type="match status" value="1"/>
</dbReference>
<keyword evidence="1" id="KW-1133">Transmembrane helix</keyword>
<keyword evidence="1" id="KW-0472">Membrane</keyword>
<evidence type="ECO:0000256" key="1">
    <source>
        <dbReference type="SAM" id="Phobius"/>
    </source>
</evidence>
<proteinExistence type="predicted"/>
<name>A0A075GK36_9EURY</name>
<dbReference type="AlphaFoldDB" id="A0A075GK36"/>
<dbReference type="InterPro" id="IPR036249">
    <property type="entry name" value="Thioredoxin-like_sf"/>
</dbReference>
<dbReference type="Gene3D" id="3.40.30.10">
    <property type="entry name" value="Glutaredoxin"/>
    <property type="match status" value="1"/>
</dbReference>